<comment type="caution">
    <text evidence="2">The sequence shown here is derived from an EMBL/GenBank/DDBJ whole genome shotgun (WGS) entry which is preliminary data.</text>
</comment>
<proteinExistence type="predicted"/>
<reference evidence="3" key="1">
    <citation type="journal article" date="2019" name="Int. J. Syst. Evol. Microbiol.">
        <title>The Global Catalogue of Microorganisms (GCM) 10K type strain sequencing project: providing services to taxonomists for standard genome sequencing and annotation.</title>
        <authorList>
            <consortium name="The Broad Institute Genomics Platform"/>
            <consortium name="The Broad Institute Genome Sequencing Center for Infectious Disease"/>
            <person name="Wu L."/>
            <person name="Ma J."/>
        </authorList>
    </citation>
    <scope>NUCLEOTIDE SEQUENCE [LARGE SCALE GENOMIC DNA]</scope>
    <source>
        <strain evidence="3">JCM 9092</strain>
    </source>
</reference>
<evidence type="ECO:0000313" key="2">
    <source>
        <dbReference type="EMBL" id="GAA3154596.1"/>
    </source>
</evidence>
<gene>
    <name evidence="2" type="ORF">GCM10010449_84650</name>
</gene>
<name>A0ABP6NP09_9ACTN</name>
<dbReference type="RefSeq" id="WP_344531005.1">
    <property type="nucleotide sequence ID" value="NZ_BAAAUG010000259.1"/>
</dbReference>
<evidence type="ECO:0000313" key="3">
    <source>
        <dbReference type="Proteomes" id="UP001501637"/>
    </source>
</evidence>
<protein>
    <recommendedName>
        <fullName evidence="4">Helix-turn-helix domain-containing protein</fullName>
    </recommendedName>
</protein>
<feature type="region of interest" description="Disordered" evidence="1">
    <location>
        <begin position="69"/>
        <end position="90"/>
    </location>
</feature>
<keyword evidence="3" id="KW-1185">Reference proteome</keyword>
<dbReference type="EMBL" id="BAAAUG010000259">
    <property type="protein sequence ID" value="GAA3154596.1"/>
    <property type="molecule type" value="Genomic_DNA"/>
</dbReference>
<dbReference type="Proteomes" id="UP001501637">
    <property type="component" value="Unassembled WGS sequence"/>
</dbReference>
<evidence type="ECO:0000256" key="1">
    <source>
        <dbReference type="SAM" id="MobiDB-lite"/>
    </source>
</evidence>
<sequence length="90" mass="10963">MPKKDEEGRTPEMVTLAEIARRVELSKQRVQQLAHRDPDFPIPKEQWQKIGRYYFLPWEPVKAYFEERSPEHGVHFAKREERRRQSEKET</sequence>
<organism evidence="2 3">
    <name type="scientific">Streptomyces rectiviolaceus</name>
    <dbReference type="NCBI Taxonomy" id="332591"/>
    <lineage>
        <taxon>Bacteria</taxon>
        <taxon>Bacillati</taxon>
        <taxon>Actinomycetota</taxon>
        <taxon>Actinomycetes</taxon>
        <taxon>Kitasatosporales</taxon>
        <taxon>Streptomycetaceae</taxon>
        <taxon>Streptomyces</taxon>
    </lineage>
</organism>
<accession>A0ABP6NP09</accession>
<evidence type="ECO:0008006" key="4">
    <source>
        <dbReference type="Google" id="ProtNLM"/>
    </source>
</evidence>